<dbReference type="EMBL" id="JAWJUL010000032">
    <property type="protein sequence ID" value="MDV3439851.1"/>
    <property type="molecule type" value="Genomic_DNA"/>
</dbReference>
<dbReference type="AlphaFoldDB" id="A0A679GMJ9"/>
<dbReference type="EMBL" id="AP022642">
    <property type="protein sequence ID" value="BCA28769.1"/>
    <property type="molecule type" value="Genomic_DNA"/>
</dbReference>
<evidence type="ECO:0000313" key="5">
    <source>
        <dbReference type="Proteomes" id="UP000461288"/>
    </source>
</evidence>
<evidence type="ECO:0000313" key="7">
    <source>
        <dbReference type="Proteomes" id="UP000515591"/>
    </source>
</evidence>
<reference evidence="2 6" key="3">
    <citation type="journal article" date="2020" name="Microbiol. Resour. Announc.">
        <title>Complete genome sequence of Pseudomonas otitidis strain MrB4, isolated from Lake Biwa in Japan.</title>
        <authorList>
            <person name="Miyazaki K."/>
            <person name="Hase E."/>
            <person name="Maruya T."/>
        </authorList>
    </citation>
    <scope>NUCLEOTIDE SEQUENCE [LARGE SCALE GENOMIC DNA]</scope>
    <source>
        <strain evidence="2 6">MrB4</strain>
    </source>
</reference>
<reference evidence="4 5" key="2">
    <citation type="submission" date="2019-12" db="EMBL/GenBank/DDBJ databases">
        <title>Draft genome sequence of Pseudomonas otitidis recovered from a chicken carcass.</title>
        <authorList>
            <person name="Vieira T.R."/>
            <person name="Oliviera E.F.C."/>
            <person name="Silva N.M.V."/>
            <person name="Sambrano G.E."/>
            <person name="Cibulski S.P."/>
            <person name="Cardoso M.R.I."/>
        </authorList>
    </citation>
    <scope>NUCLEOTIDE SEQUENCE [LARGE SCALE GENOMIC DNA]</scope>
    <source>
        <strain evidence="4 5">25_K</strain>
    </source>
</reference>
<accession>A0A679GMJ9</accession>
<evidence type="ECO:0000313" key="3">
    <source>
        <dbReference type="EMBL" id="MDV3439851.1"/>
    </source>
</evidence>
<proteinExistence type="predicted"/>
<dbReference type="GeneID" id="57397964"/>
<dbReference type="Proteomes" id="UP000461288">
    <property type="component" value="Unassembled WGS sequence"/>
</dbReference>
<dbReference type="Proteomes" id="UP001273935">
    <property type="component" value="Unassembled WGS sequence"/>
</dbReference>
<evidence type="ECO:0000313" key="2">
    <source>
        <dbReference type="EMBL" id="BCA28769.1"/>
    </source>
</evidence>
<dbReference type="Proteomes" id="UP000501237">
    <property type="component" value="Chromosome"/>
</dbReference>
<evidence type="ECO:0000313" key="6">
    <source>
        <dbReference type="Proteomes" id="UP000501237"/>
    </source>
</evidence>
<dbReference type="Proteomes" id="UP000515591">
    <property type="component" value="Chromosome"/>
</dbReference>
<gene>
    <name evidence="4" type="ORF">GO594_11705</name>
    <name evidence="2" type="ORF">PtoMrB4_27460</name>
    <name evidence="3" type="ORF">R0G64_10480</name>
    <name evidence="1" type="ORF">WP8S17C03_27250</name>
</gene>
<dbReference type="KEGG" id="poj:PtoMrB4_27460"/>
<sequence length="100" mass="11168">MTQTLSHKQIDHWLAQSIPGCRVESRADGDGTFSLFMYNSATQESFKVSALKPQDYPDSRALRRLGKQVFEDMVLLQAGCGGRRLTRLANAQPAEIRQAV</sequence>
<reference evidence="1 7" key="1">
    <citation type="submission" date="2019-12" db="EMBL/GenBank/DDBJ databases">
        <title>complete genome sequences of Pseudomonas otitidis str. WP8-S17-CRE-03 isolated from wastewater treatment plant effluent.</title>
        <authorList>
            <person name="Sekizuka T."/>
            <person name="Itokawa K."/>
            <person name="Yatsu K."/>
            <person name="Inamine Y."/>
            <person name="Kuroda M."/>
        </authorList>
    </citation>
    <scope>NUCLEOTIDE SEQUENCE [LARGE SCALE GENOMIC DNA]</scope>
    <source>
        <strain evidence="1 7">WP8-S17-CRE-03</strain>
    </source>
</reference>
<reference evidence="3 8" key="4">
    <citation type="submission" date="2023-10" db="EMBL/GenBank/DDBJ databases">
        <title>Pseudomonas otitidis isolated from a paediatric patient with cystic fibrosis in Chile.</title>
        <authorList>
            <person name="Amsteins-Romero L."/>
            <person name="Opazo-Capurro A."/>
            <person name="Matus-Kohler M."/>
            <person name="Gonzalez-Rocha G."/>
        </authorList>
    </citation>
    <scope>NUCLEOTIDE SEQUENCE [LARGE SCALE GENOMIC DNA]</scope>
    <source>
        <strain evidence="3 8">P-714</strain>
    </source>
</reference>
<dbReference type="EMBL" id="AP022213">
    <property type="protein sequence ID" value="BBT16676.1"/>
    <property type="molecule type" value="Genomic_DNA"/>
</dbReference>
<evidence type="ECO:0000313" key="4">
    <source>
        <dbReference type="EMBL" id="MWK56643.1"/>
    </source>
</evidence>
<organism evidence="2 6">
    <name type="scientific">Metapseudomonas otitidis</name>
    <dbReference type="NCBI Taxonomy" id="319939"/>
    <lineage>
        <taxon>Bacteria</taxon>
        <taxon>Pseudomonadati</taxon>
        <taxon>Pseudomonadota</taxon>
        <taxon>Gammaproteobacteria</taxon>
        <taxon>Pseudomonadales</taxon>
        <taxon>Pseudomonadaceae</taxon>
        <taxon>Metapseudomonas</taxon>
    </lineage>
</organism>
<evidence type="ECO:0000313" key="8">
    <source>
        <dbReference type="Proteomes" id="UP001273935"/>
    </source>
</evidence>
<protein>
    <submittedName>
        <fullName evidence="2">Uncharacterized protein</fullName>
    </submittedName>
</protein>
<evidence type="ECO:0000313" key="1">
    <source>
        <dbReference type="EMBL" id="BBT16676.1"/>
    </source>
</evidence>
<dbReference type="EMBL" id="WTFN01000023">
    <property type="protein sequence ID" value="MWK56643.1"/>
    <property type="molecule type" value="Genomic_DNA"/>
</dbReference>
<keyword evidence="8" id="KW-1185">Reference proteome</keyword>
<name>A0A679GMJ9_9GAMM</name>
<dbReference type="RefSeq" id="WP_107330014.1">
    <property type="nucleotide sequence ID" value="NZ_AP022213.1"/>
</dbReference>